<dbReference type="EMBL" id="CP097506">
    <property type="protein sequence ID" value="URD98951.1"/>
    <property type="molecule type" value="Genomic_DNA"/>
</dbReference>
<evidence type="ECO:0000313" key="1">
    <source>
        <dbReference type="EMBL" id="URD98951.1"/>
    </source>
</evidence>
<dbReference type="AlphaFoldDB" id="A0A9E7FQ06"/>
<dbReference type="Proteomes" id="UP001055439">
    <property type="component" value="Chromosome 4"/>
</dbReference>
<reference evidence="1" key="1">
    <citation type="submission" date="2022-05" db="EMBL/GenBank/DDBJ databases">
        <title>The Musa troglodytarum L. genome provides insights into the mechanism of non-climacteric behaviour and enrichment of carotenoids.</title>
        <authorList>
            <person name="Wang J."/>
        </authorList>
    </citation>
    <scope>NUCLEOTIDE SEQUENCE</scope>
    <source>
        <tissue evidence="1">Leaf</tissue>
    </source>
</reference>
<sequence length="234" mass="25946">MRPIYGGIPPPRGNLTHVPKQHALDCPFPVSDGEREGLLSVLAFVVCQGAEDVQASDAPGRSFFCHVITLRPECSVPFHPPADLDMGFQGNKAEREDMVALSSVEEDSLELRSTVVDLALSVAVSPAACLSHRHYQSPLRLSILHSSLSLFSSLRVLTQFRPKSRRYYETPIENFLSTNRNHEKSEGPCDLEPSRSLARLLAPTGFLKLEDAGYLRLDAGGKCEMRRRMTSRDL</sequence>
<name>A0A9E7FQ06_9LILI</name>
<gene>
    <name evidence="1" type="ORF">MUK42_11656</name>
</gene>
<keyword evidence="2" id="KW-1185">Reference proteome</keyword>
<organism evidence="1 2">
    <name type="scientific">Musa troglodytarum</name>
    <name type="common">fe'i banana</name>
    <dbReference type="NCBI Taxonomy" id="320322"/>
    <lineage>
        <taxon>Eukaryota</taxon>
        <taxon>Viridiplantae</taxon>
        <taxon>Streptophyta</taxon>
        <taxon>Embryophyta</taxon>
        <taxon>Tracheophyta</taxon>
        <taxon>Spermatophyta</taxon>
        <taxon>Magnoliopsida</taxon>
        <taxon>Liliopsida</taxon>
        <taxon>Zingiberales</taxon>
        <taxon>Musaceae</taxon>
        <taxon>Musa</taxon>
    </lineage>
</organism>
<evidence type="ECO:0000313" key="2">
    <source>
        <dbReference type="Proteomes" id="UP001055439"/>
    </source>
</evidence>
<accession>A0A9E7FQ06</accession>
<protein>
    <submittedName>
        <fullName evidence="1">Uncharacterized protein</fullName>
    </submittedName>
</protein>
<proteinExistence type="predicted"/>